<evidence type="ECO:0000256" key="4">
    <source>
        <dbReference type="ARBA" id="ARBA00023136"/>
    </source>
</evidence>
<dbReference type="InterPro" id="IPR012944">
    <property type="entry name" value="SusD_RagB_dom"/>
</dbReference>
<dbReference type="OrthoDB" id="617686at2"/>
<dbReference type="GO" id="GO:0009279">
    <property type="term" value="C:cell outer membrane"/>
    <property type="evidence" value="ECO:0007669"/>
    <property type="project" value="UniProtKB-SubCell"/>
</dbReference>
<protein>
    <submittedName>
        <fullName evidence="8">SusD family protein</fullName>
    </submittedName>
</protein>
<dbReference type="InterPro" id="IPR011990">
    <property type="entry name" value="TPR-like_helical_dom_sf"/>
</dbReference>
<name>W7Y2I5_9BACT</name>
<evidence type="ECO:0000313" key="8">
    <source>
        <dbReference type="EMBL" id="GAF02167.1"/>
    </source>
</evidence>
<evidence type="ECO:0000259" key="6">
    <source>
        <dbReference type="Pfam" id="PF07980"/>
    </source>
</evidence>
<keyword evidence="4" id="KW-0472">Membrane</keyword>
<proteinExistence type="inferred from homology"/>
<dbReference type="Pfam" id="PF14322">
    <property type="entry name" value="SusD-like_3"/>
    <property type="match status" value="1"/>
</dbReference>
<keyword evidence="3" id="KW-0732">Signal</keyword>
<dbReference type="AlphaFoldDB" id="W7Y2I5"/>
<dbReference type="PROSITE" id="PS51257">
    <property type="entry name" value="PROKAR_LIPOPROTEIN"/>
    <property type="match status" value="1"/>
</dbReference>
<keyword evidence="5" id="KW-0998">Cell outer membrane</keyword>
<comment type="similarity">
    <text evidence="2">Belongs to the SusD family.</text>
</comment>
<feature type="domain" description="RagB/SusD" evidence="6">
    <location>
        <begin position="277"/>
        <end position="599"/>
    </location>
</feature>
<dbReference type="SUPFAM" id="SSF48452">
    <property type="entry name" value="TPR-like"/>
    <property type="match status" value="1"/>
</dbReference>
<dbReference type="Pfam" id="PF07980">
    <property type="entry name" value="SusD_RagB"/>
    <property type="match status" value="1"/>
</dbReference>
<dbReference type="Gene3D" id="1.25.40.390">
    <property type="match status" value="1"/>
</dbReference>
<feature type="domain" description="SusD-like N-terminal" evidence="7">
    <location>
        <begin position="88"/>
        <end position="226"/>
    </location>
</feature>
<evidence type="ECO:0000259" key="7">
    <source>
        <dbReference type="Pfam" id="PF14322"/>
    </source>
</evidence>
<evidence type="ECO:0000256" key="5">
    <source>
        <dbReference type="ARBA" id="ARBA00023237"/>
    </source>
</evidence>
<gene>
    <name evidence="8" type="ORF">JCM21142_3794</name>
</gene>
<dbReference type="STRING" id="869213.GCA_000517085_00820"/>
<keyword evidence="9" id="KW-1185">Reference proteome</keyword>
<evidence type="ECO:0000256" key="2">
    <source>
        <dbReference type="ARBA" id="ARBA00006275"/>
    </source>
</evidence>
<accession>W7Y2I5</accession>
<dbReference type="eggNOG" id="COG0561">
    <property type="taxonomic scope" value="Bacteria"/>
</dbReference>
<evidence type="ECO:0000313" key="9">
    <source>
        <dbReference type="Proteomes" id="UP000019402"/>
    </source>
</evidence>
<evidence type="ECO:0000256" key="3">
    <source>
        <dbReference type="ARBA" id="ARBA00022729"/>
    </source>
</evidence>
<dbReference type="InterPro" id="IPR033985">
    <property type="entry name" value="SusD-like_N"/>
</dbReference>
<organism evidence="8 9">
    <name type="scientific">Saccharicrinis fermentans DSM 9555 = JCM 21142</name>
    <dbReference type="NCBI Taxonomy" id="869213"/>
    <lineage>
        <taxon>Bacteria</taxon>
        <taxon>Pseudomonadati</taxon>
        <taxon>Bacteroidota</taxon>
        <taxon>Bacteroidia</taxon>
        <taxon>Marinilabiliales</taxon>
        <taxon>Marinilabiliaceae</taxon>
        <taxon>Saccharicrinis</taxon>
    </lineage>
</organism>
<evidence type="ECO:0000256" key="1">
    <source>
        <dbReference type="ARBA" id="ARBA00004442"/>
    </source>
</evidence>
<comment type="caution">
    <text evidence="8">The sequence shown here is derived from an EMBL/GenBank/DDBJ whole genome shotgun (WGS) entry which is preliminary data.</text>
</comment>
<comment type="subcellular location">
    <subcellularLocation>
        <location evidence="1">Cell outer membrane</location>
    </subcellularLocation>
</comment>
<sequence>MKIRIYNYFAICMVFAFSSCTDWLQERNPNMTDKDSYWATLDQTSATLTAAYAALVSDYALNIREEAPRSDLATPGFGRPTYSGEGAIWHNHAYTNTTKGVQQKWEILYMGILRANQVIEGLENMESVSDNDRWIVQMAQARFLRGLYHFYLHCTYNNGKIIIKNKVPGTYEEMNESLSSSQEVIRFFRDDLRFAYKNLPEKYDDSSDQGRATKGAAATILGNSYLYEATLKNPNNVIDSLVDSATVMFESVINSGVYKLVDDMSLLFTTAGEMNEESIFEIAFSNTINAEYNTWVEDRLSNRLAYIFDGKGSNANNVFPSIWITHAYLSEELDMLDPRNRIEDPDSPGNYVDRPVSLRASAIIALTQDEYTGYYGGLAHNQIGFPQNEKRTQNGFSRYKIYINHDIVDDESDLPGGKQHSGKNITLNRLGEVYMNLAECYIYQNKIQEAINTINMVRKRWALVLLGKSNGDASHTYDEVAYTKESLLKHFRYFEKPLETSVEGHCIRWFDLRRWGLLEDGAIFKERAAQKWWTANVYVRNGDNANKWKKWSSVTNVEDVSDDDRMEIRDYQQAALNFIYEKHAWYPIPSTETLSNSDL</sequence>
<reference evidence="8 9" key="1">
    <citation type="journal article" date="2014" name="Genome Announc.">
        <title>Draft Genome Sequence of Cytophaga fermentans JCM 21142T, a Facultative Anaerobe Isolated from Marine Mud.</title>
        <authorList>
            <person name="Starns D."/>
            <person name="Oshima K."/>
            <person name="Suda W."/>
            <person name="Iino T."/>
            <person name="Yuki M."/>
            <person name="Inoue J."/>
            <person name="Kitamura K."/>
            <person name="Iida T."/>
            <person name="Darby A."/>
            <person name="Hattori M."/>
            <person name="Ohkuma M."/>
        </authorList>
    </citation>
    <scope>NUCLEOTIDE SEQUENCE [LARGE SCALE GENOMIC DNA]</scope>
    <source>
        <strain evidence="8 9">JCM 21142</strain>
    </source>
</reference>
<dbReference type="RefSeq" id="WP_027470784.1">
    <property type="nucleotide sequence ID" value="NZ_BAMD01000006.1"/>
</dbReference>
<dbReference type="Proteomes" id="UP000019402">
    <property type="component" value="Unassembled WGS sequence"/>
</dbReference>
<dbReference type="EMBL" id="BAMD01000006">
    <property type="protein sequence ID" value="GAF02167.1"/>
    <property type="molecule type" value="Genomic_DNA"/>
</dbReference>